<proteinExistence type="inferred from homology"/>
<dbReference type="GO" id="GO:0016757">
    <property type="term" value="F:glycosyltransferase activity"/>
    <property type="evidence" value="ECO:0007669"/>
    <property type="project" value="UniProtKB-KW"/>
</dbReference>
<keyword evidence="6" id="KW-1185">Reference proteome</keyword>
<dbReference type="PANTHER" id="PTHR43685">
    <property type="entry name" value="GLYCOSYLTRANSFERASE"/>
    <property type="match status" value="1"/>
</dbReference>
<evidence type="ECO:0000313" key="5">
    <source>
        <dbReference type="EMBL" id="AJA08948.1"/>
    </source>
</evidence>
<dbReference type="Gene3D" id="3.90.550.10">
    <property type="entry name" value="Spore Coat Polysaccharide Biosynthesis Protein SpsA, Chain A"/>
    <property type="match status" value="1"/>
</dbReference>
<dbReference type="SUPFAM" id="SSF53448">
    <property type="entry name" value="Nucleotide-diphospho-sugar transferases"/>
    <property type="match status" value="1"/>
</dbReference>
<dbReference type="Proteomes" id="UP000030907">
    <property type="component" value="Chromosome"/>
</dbReference>
<dbReference type="Pfam" id="PF00535">
    <property type="entry name" value="Glycos_transf_2"/>
    <property type="match status" value="1"/>
</dbReference>
<organism evidence="5 6">
    <name type="scientific">Sphingopyxis fribergensis</name>
    <dbReference type="NCBI Taxonomy" id="1515612"/>
    <lineage>
        <taxon>Bacteria</taxon>
        <taxon>Pseudomonadati</taxon>
        <taxon>Pseudomonadota</taxon>
        <taxon>Alphaproteobacteria</taxon>
        <taxon>Sphingomonadales</taxon>
        <taxon>Sphingomonadaceae</taxon>
        <taxon>Sphingopyxis</taxon>
    </lineage>
</organism>
<evidence type="ECO:0000256" key="3">
    <source>
        <dbReference type="ARBA" id="ARBA00022679"/>
    </source>
</evidence>
<evidence type="ECO:0000256" key="2">
    <source>
        <dbReference type="ARBA" id="ARBA00022676"/>
    </source>
</evidence>
<reference evidence="5 6" key="1">
    <citation type="journal article" date="2015" name="Int. J. Syst. Evol. Microbiol.">
        <title>Description of Sphingopyxis fribergensis sp. nov. - a soil bacterium with the ability to degrade styrene and phenylacetic acid.</title>
        <authorList>
            <person name="Oelschlagel M."/>
            <person name="Ruckert C."/>
            <person name="Kalinowski J."/>
            <person name="Schmidt G."/>
            <person name="Schlomann M."/>
            <person name="Tischler D."/>
        </authorList>
    </citation>
    <scope>NUCLEOTIDE SEQUENCE [LARGE SCALE GENOMIC DNA]</scope>
    <source>
        <strain evidence="5 6">Kp5.2</strain>
    </source>
</reference>
<accession>A0A0A7PI74</accession>
<evidence type="ECO:0000259" key="4">
    <source>
        <dbReference type="Pfam" id="PF00535"/>
    </source>
</evidence>
<dbReference type="InterPro" id="IPR029044">
    <property type="entry name" value="Nucleotide-diphossugar_trans"/>
</dbReference>
<sequence length="327" mass="35691">MPVYNSRSVVGAAIDSILSQTFGDFVFYVVDDGSSDGSGDLIAEKAARDSRIYLIPQDNRGIVASLNRMLALIDTPFVARMDADDIAMPDRFARQLERMEADPQLGALGTQFEEIDEAGRRLSSGSAMPVGTALVHAELEQRQPIANPTAMFRTQALRDAGLYRAAFRYCEDYDLFLRLSEIAQIDNLPDVLLLYRRSPGQMSVLNHGVQTRQAAYARLAHRERRAGRLDPFADADVLPALSDLDRVLGRPGVAAIVESEMLRARRYAVGSMTDVEFAGYCAAIARGIKGGDKRAVARCLAEGKPGRALRLAKALAMGRLAKRGLDG</sequence>
<name>A0A0A7PI74_9SPHN</name>
<comment type="similarity">
    <text evidence="1">Belongs to the glycosyltransferase 2 family.</text>
</comment>
<dbReference type="InterPro" id="IPR001173">
    <property type="entry name" value="Glyco_trans_2-like"/>
</dbReference>
<gene>
    <name evidence="5" type="ORF">SKP52_10210</name>
</gene>
<dbReference type="PANTHER" id="PTHR43685:SF5">
    <property type="entry name" value="GLYCOSYLTRANSFERASE EPSE-RELATED"/>
    <property type="match status" value="1"/>
</dbReference>
<dbReference type="STRING" id="1515612.SKP52_10210"/>
<dbReference type="InterPro" id="IPR050834">
    <property type="entry name" value="Glycosyltransf_2"/>
</dbReference>
<evidence type="ECO:0000256" key="1">
    <source>
        <dbReference type="ARBA" id="ARBA00006739"/>
    </source>
</evidence>
<dbReference type="EMBL" id="CP009122">
    <property type="protein sequence ID" value="AJA08948.1"/>
    <property type="molecule type" value="Genomic_DNA"/>
</dbReference>
<protein>
    <submittedName>
        <fullName evidence="5">Family 2 glycosyl transferase</fullName>
    </submittedName>
</protein>
<evidence type="ECO:0000313" key="6">
    <source>
        <dbReference type="Proteomes" id="UP000030907"/>
    </source>
</evidence>
<dbReference type="KEGG" id="sphk:SKP52_10210"/>
<keyword evidence="3 5" id="KW-0808">Transferase</keyword>
<feature type="domain" description="Glycosyltransferase 2-like" evidence="4">
    <location>
        <begin position="1"/>
        <end position="158"/>
    </location>
</feature>
<dbReference type="HOGENOM" id="CLU_025996_0_7_5"/>
<dbReference type="AlphaFoldDB" id="A0A0A7PI74"/>
<keyword evidence="2" id="KW-0328">Glycosyltransferase</keyword>